<evidence type="ECO:0008006" key="3">
    <source>
        <dbReference type="Google" id="ProtNLM"/>
    </source>
</evidence>
<keyword evidence="2" id="KW-1185">Reference proteome</keyword>
<evidence type="ECO:0000313" key="1">
    <source>
        <dbReference type="EMBL" id="CAG7626076.1"/>
    </source>
</evidence>
<dbReference type="InterPro" id="IPR036390">
    <property type="entry name" value="WH_DNA-bd_sf"/>
</dbReference>
<dbReference type="Gene3D" id="1.10.10.10">
    <property type="entry name" value="Winged helix-like DNA-binding domain superfamily/Winged helix DNA-binding domain"/>
    <property type="match status" value="1"/>
</dbReference>
<dbReference type="AlphaFoldDB" id="A0A9W4EDB2"/>
<dbReference type="Proteomes" id="UP001153328">
    <property type="component" value="Unassembled WGS sequence"/>
</dbReference>
<sequence length="142" mass="15559">MPPDCSRSRGGLPLGRCWSCCRGPAPSSIRAFAYTRSRDHADTRTLRAMDLDRSKPVWPQVAAELRRRLDAGQYPAGERFPAVNELAAEMDGRSPVHGAESCGRPPRGRTALHRARARLVREGRRVGVQTRSAATLLAENAA</sequence>
<dbReference type="SUPFAM" id="SSF46785">
    <property type="entry name" value="Winged helix' DNA-binding domain"/>
    <property type="match status" value="1"/>
</dbReference>
<proteinExistence type="predicted"/>
<evidence type="ECO:0000313" key="2">
    <source>
        <dbReference type="Proteomes" id="UP001153328"/>
    </source>
</evidence>
<protein>
    <recommendedName>
        <fullName evidence="3">GntR family transcriptional regulator</fullName>
    </recommendedName>
</protein>
<reference evidence="1" key="1">
    <citation type="submission" date="2021-06" db="EMBL/GenBank/DDBJ databases">
        <authorList>
            <person name="Arsene-Ploetze F."/>
        </authorList>
    </citation>
    <scope>NUCLEOTIDE SEQUENCE</scope>
    <source>
        <strain evidence="1">SBRY1</strain>
    </source>
</reference>
<dbReference type="EMBL" id="CAJVAX010000012">
    <property type="protein sequence ID" value="CAG7626076.1"/>
    <property type="molecule type" value="Genomic_DNA"/>
</dbReference>
<name>A0A9W4EDB2_9ACTN</name>
<organism evidence="1 2">
    <name type="scientific">Actinacidiphila bryophytorum</name>
    <dbReference type="NCBI Taxonomy" id="1436133"/>
    <lineage>
        <taxon>Bacteria</taxon>
        <taxon>Bacillati</taxon>
        <taxon>Actinomycetota</taxon>
        <taxon>Actinomycetes</taxon>
        <taxon>Kitasatosporales</taxon>
        <taxon>Streptomycetaceae</taxon>
        <taxon>Actinacidiphila</taxon>
    </lineage>
</organism>
<dbReference type="InterPro" id="IPR036388">
    <property type="entry name" value="WH-like_DNA-bd_sf"/>
</dbReference>
<accession>A0A9W4EDB2</accession>
<gene>
    <name evidence="1" type="ORF">SBRY_20225</name>
</gene>
<comment type="caution">
    <text evidence="1">The sequence shown here is derived from an EMBL/GenBank/DDBJ whole genome shotgun (WGS) entry which is preliminary data.</text>
</comment>